<sequence length="373" mass="40636">MKRVTTAAAALALSACSTVSASAPGTSDQHAALDAAAPALLEANDVPSVAVGWIEDGEVAWTAVYGERAPGEPADQNTLYNIASLTKPIVAETILRLVAEGKLDLDTPLATQFVDRDLTEEPRAHKITLRHALSHRTGVPDNWRDRMEGGKLRLDWEPGTRAHYSGENYAMAARYAMMATETRIDDLAQQELFVATGMTDTYFLPHDAWEGRVAMVRGQDGSLRLPDNSPQGSAADDVHTTIADYTRFVAAALRGDGLTPELIEERGTIYDDQTEMVCPPGLIPEDKCAKANGYGLGWVIFDSGKNRFHVHSGKDWGERTLALFEPEKRFGIVIFTSGANGRQVIADVLRLLVDDVPITTLVQAEADYEKSQR</sequence>
<keyword evidence="1" id="KW-0732">Signal</keyword>
<comment type="caution">
    <text evidence="3">The sequence shown here is derived from an EMBL/GenBank/DDBJ whole genome shotgun (WGS) entry which is preliminary data.</text>
</comment>
<dbReference type="PROSITE" id="PS51257">
    <property type="entry name" value="PROKAR_LIPOPROTEIN"/>
    <property type="match status" value="1"/>
</dbReference>
<dbReference type="PANTHER" id="PTHR43283:SF18">
    <property type="match status" value="1"/>
</dbReference>
<evidence type="ECO:0000256" key="1">
    <source>
        <dbReference type="SAM" id="SignalP"/>
    </source>
</evidence>
<dbReference type="Pfam" id="PF00144">
    <property type="entry name" value="Beta-lactamase"/>
    <property type="match status" value="1"/>
</dbReference>
<reference evidence="3 4" key="1">
    <citation type="submission" date="2019-12" db="EMBL/GenBank/DDBJ databases">
        <title>Genomic-based taxomic classification of the family Erythrobacteraceae.</title>
        <authorList>
            <person name="Xu L."/>
        </authorList>
    </citation>
    <scope>NUCLEOTIDE SEQUENCE [LARGE SCALE GENOMIC DNA]</scope>
    <source>
        <strain evidence="3 4">LMG 29519</strain>
    </source>
</reference>
<dbReference type="InterPro" id="IPR001466">
    <property type="entry name" value="Beta-lactam-related"/>
</dbReference>
<name>A0A6I4U1A0_9SPHN</name>
<dbReference type="PANTHER" id="PTHR43283">
    <property type="entry name" value="BETA-LACTAMASE-RELATED"/>
    <property type="match status" value="1"/>
</dbReference>
<dbReference type="EMBL" id="WTYR01000001">
    <property type="protein sequence ID" value="MXP09839.1"/>
    <property type="molecule type" value="Genomic_DNA"/>
</dbReference>
<evidence type="ECO:0000259" key="2">
    <source>
        <dbReference type="Pfam" id="PF00144"/>
    </source>
</evidence>
<evidence type="ECO:0000313" key="3">
    <source>
        <dbReference type="EMBL" id="MXP09839.1"/>
    </source>
</evidence>
<dbReference type="InterPro" id="IPR012338">
    <property type="entry name" value="Beta-lactam/transpept-like"/>
</dbReference>
<dbReference type="OrthoDB" id="9804448at2"/>
<dbReference type="Proteomes" id="UP000429229">
    <property type="component" value="Unassembled WGS sequence"/>
</dbReference>
<dbReference type="AlphaFoldDB" id="A0A6I4U1A0"/>
<dbReference type="Gene3D" id="3.40.710.10">
    <property type="entry name" value="DD-peptidase/beta-lactamase superfamily"/>
    <property type="match status" value="1"/>
</dbReference>
<feature type="domain" description="Beta-lactamase-related" evidence="2">
    <location>
        <begin position="34"/>
        <end position="341"/>
    </location>
</feature>
<protein>
    <submittedName>
        <fullName evidence="3">Serine hydrolase</fullName>
    </submittedName>
</protein>
<organism evidence="3 4">
    <name type="scientific">Alteriqipengyuania halimionae</name>
    <dbReference type="NCBI Taxonomy" id="1926630"/>
    <lineage>
        <taxon>Bacteria</taxon>
        <taxon>Pseudomonadati</taxon>
        <taxon>Pseudomonadota</taxon>
        <taxon>Alphaproteobacteria</taxon>
        <taxon>Sphingomonadales</taxon>
        <taxon>Erythrobacteraceae</taxon>
        <taxon>Alteriqipengyuania</taxon>
    </lineage>
</organism>
<feature type="chain" id="PRO_5026258228" evidence="1">
    <location>
        <begin position="22"/>
        <end position="373"/>
    </location>
</feature>
<gene>
    <name evidence="3" type="ORF">GRI68_06570</name>
</gene>
<keyword evidence="3" id="KW-0378">Hydrolase</keyword>
<feature type="signal peptide" evidence="1">
    <location>
        <begin position="1"/>
        <end position="21"/>
    </location>
</feature>
<dbReference type="GO" id="GO:0016787">
    <property type="term" value="F:hydrolase activity"/>
    <property type="evidence" value="ECO:0007669"/>
    <property type="project" value="UniProtKB-KW"/>
</dbReference>
<keyword evidence="4" id="KW-1185">Reference proteome</keyword>
<dbReference type="RefSeq" id="WP_160616501.1">
    <property type="nucleotide sequence ID" value="NZ_WTYR01000001.1"/>
</dbReference>
<dbReference type="SUPFAM" id="SSF56601">
    <property type="entry name" value="beta-lactamase/transpeptidase-like"/>
    <property type="match status" value="1"/>
</dbReference>
<accession>A0A6I4U1A0</accession>
<evidence type="ECO:0000313" key="4">
    <source>
        <dbReference type="Proteomes" id="UP000429229"/>
    </source>
</evidence>
<dbReference type="InterPro" id="IPR050789">
    <property type="entry name" value="Diverse_Enzym_Activities"/>
</dbReference>
<proteinExistence type="predicted"/>